<name>D0L908_GORB4</name>
<dbReference type="KEGG" id="gbr:Gbro_2781"/>
<keyword evidence="2" id="KW-1133">Transmembrane helix</keyword>
<evidence type="ECO:0000313" key="3">
    <source>
        <dbReference type="EMBL" id="ACY21999.1"/>
    </source>
</evidence>
<organism evidence="3 4">
    <name type="scientific">Gordonia bronchialis (strain ATCC 25592 / DSM 43247 / BCRC 13721 / JCM 3198 / KCTC 3076 / NBRC 16047 / NCTC 10667)</name>
    <name type="common">Rhodococcus bronchialis</name>
    <dbReference type="NCBI Taxonomy" id="526226"/>
    <lineage>
        <taxon>Bacteria</taxon>
        <taxon>Bacillati</taxon>
        <taxon>Actinomycetota</taxon>
        <taxon>Actinomycetes</taxon>
        <taxon>Mycobacteriales</taxon>
        <taxon>Gordoniaceae</taxon>
        <taxon>Gordonia</taxon>
    </lineage>
</organism>
<sequence length="402" mass="42140">MVSVTCRTEYLTAGHHRAATTAWVAMVLGLIALVVLNIAGVSGMVTAGVAAGLVAVSLASAAVGRLGERGAVLLAVDSDSVYLGDEDRNLVSYPLATLSSVSLSGPADTTTAPHGDVRDLRVRGRKYLTLGFDPVPHAGAQSGDRENWKIAVVDSDPAAAEVIDHLRRAAPERTTPKTKPAAKAKAAAAETKTAGTKATGTMAAAAKTVVTEDGDAETPAPPAGPRIADAGTDDAAQRLWEEATRRHDTILGEYAAYELDPAMVLRYPAITDVTVESTQTFHMALDEAMALRTDTYPGTRSRADAYQQAVARLRRAWIACEAHGKKVGVGYLEPGDQDDLDTALKLYRHAAGSVTPAEQATYFGRVHDIVTSMTERGGLHPPQAAVAELKAATRRAIEAGGS</sequence>
<dbReference type="OrthoDB" id="4520927at2"/>
<reference evidence="3 4" key="2">
    <citation type="journal article" date="2010" name="Stand. Genomic Sci.">
        <title>Complete genome sequence of Gordonia bronchialis type strain (3410).</title>
        <authorList>
            <person name="Ivanova N."/>
            <person name="Sikorski J."/>
            <person name="Jando M."/>
            <person name="Lapidus A."/>
            <person name="Nolan M."/>
            <person name="Lucas S."/>
            <person name="Del Rio T.G."/>
            <person name="Tice H."/>
            <person name="Copeland A."/>
            <person name="Cheng J.F."/>
            <person name="Chen F."/>
            <person name="Bruce D."/>
            <person name="Goodwin L."/>
            <person name="Pitluck S."/>
            <person name="Mavromatis K."/>
            <person name="Ovchinnikova G."/>
            <person name="Pati A."/>
            <person name="Chen A."/>
            <person name="Palaniappan K."/>
            <person name="Land M."/>
            <person name="Hauser L."/>
            <person name="Chang Y.J."/>
            <person name="Jeffries C.D."/>
            <person name="Chain P."/>
            <person name="Saunders E."/>
            <person name="Han C."/>
            <person name="Detter J.C."/>
            <person name="Brettin T."/>
            <person name="Rohde M."/>
            <person name="Goker M."/>
            <person name="Bristow J."/>
            <person name="Eisen J.A."/>
            <person name="Markowitz V."/>
            <person name="Hugenholtz P."/>
            <person name="Klenk H.P."/>
            <person name="Kyrpides N.C."/>
        </authorList>
    </citation>
    <scope>NUCLEOTIDE SEQUENCE [LARGE SCALE GENOMIC DNA]</scope>
    <source>
        <strain evidence="4">ATCC 25592 / DSM 43247 / BCRC 13721 / JCM 3198 / KCTC 3076 / NBRC 16047 / NCTC 10667</strain>
    </source>
</reference>
<proteinExistence type="predicted"/>
<protein>
    <submittedName>
        <fullName evidence="3">Uncharacterized protein</fullName>
    </submittedName>
</protein>
<dbReference type="Proteomes" id="UP000001219">
    <property type="component" value="Chromosome"/>
</dbReference>
<accession>D0L908</accession>
<gene>
    <name evidence="3" type="ordered locus">Gbro_2781</name>
</gene>
<reference evidence="4" key="1">
    <citation type="submission" date="2009-10" db="EMBL/GenBank/DDBJ databases">
        <title>The complete chromosome of Gordonia bronchialis DSM 43247.</title>
        <authorList>
            <consortium name="US DOE Joint Genome Institute (JGI-PGF)"/>
            <person name="Lucas S."/>
            <person name="Copeland A."/>
            <person name="Lapidus A."/>
            <person name="Glavina del Rio T."/>
            <person name="Dalin E."/>
            <person name="Tice H."/>
            <person name="Bruce D."/>
            <person name="Goodwin L."/>
            <person name="Pitluck S."/>
            <person name="Kyrpides N."/>
            <person name="Mavromatis K."/>
            <person name="Ivanova N."/>
            <person name="Ovchinnikova G."/>
            <person name="Saunders E."/>
            <person name="Brettin T."/>
            <person name="Detter J.C."/>
            <person name="Han C."/>
            <person name="Larimer F."/>
            <person name="Land M."/>
            <person name="Hauser L."/>
            <person name="Markowitz V."/>
            <person name="Cheng J.-F."/>
            <person name="Hugenholtz P."/>
            <person name="Woyke T."/>
            <person name="Wu D."/>
            <person name="Jando M."/>
            <person name="Schneider S."/>
            <person name="Goeker M."/>
            <person name="Klenk H.-P."/>
            <person name="Eisen J.A."/>
        </authorList>
    </citation>
    <scope>NUCLEOTIDE SEQUENCE [LARGE SCALE GENOMIC DNA]</scope>
    <source>
        <strain evidence="4">ATCC 25592 / DSM 43247 / BCRC 13721 / JCM 3198 / KCTC 3076 / NBRC 16047 / NCTC 10667</strain>
    </source>
</reference>
<dbReference type="STRING" id="526226.Gbro_2781"/>
<evidence type="ECO:0000256" key="2">
    <source>
        <dbReference type="SAM" id="Phobius"/>
    </source>
</evidence>
<keyword evidence="2" id="KW-0812">Transmembrane</keyword>
<dbReference type="eggNOG" id="ENOG5033IYJ">
    <property type="taxonomic scope" value="Bacteria"/>
</dbReference>
<evidence type="ECO:0000256" key="1">
    <source>
        <dbReference type="SAM" id="MobiDB-lite"/>
    </source>
</evidence>
<feature type="transmembrane region" description="Helical" evidence="2">
    <location>
        <begin position="21"/>
        <end position="39"/>
    </location>
</feature>
<dbReference type="AlphaFoldDB" id="D0L908"/>
<dbReference type="HOGENOM" id="CLU_679274_0_0_11"/>
<feature type="region of interest" description="Disordered" evidence="1">
    <location>
        <begin position="211"/>
        <end position="230"/>
    </location>
</feature>
<keyword evidence="2" id="KW-0472">Membrane</keyword>
<dbReference type="EMBL" id="CP001802">
    <property type="protein sequence ID" value="ACY21999.1"/>
    <property type="molecule type" value="Genomic_DNA"/>
</dbReference>
<dbReference type="RefSeq" id="WP_012834520.1">
    <property type="nucleotide sequence ID" value="NC_013441.1"/>
</dbReference>
<keyword evidence="4" id="KW-1185">Reference proteome</keyword>
<evidence type="ECO:0000313" key="4">
    <source>
        <dbReference type="Proteomes" id="UP000001219"/>
    </source>
</evidence>